<evidence type="ECO:0000256" key="2">
    <source>
        <dbReference type="ARBA" id="ARBA00022729"/>
    </source>
</evidence>
<dbReference type="OrthoDB" id="25039at2759"/>
<dbReference type="Gene3D" id="3.20.20.80">
    <property type="entry name" value="Glycosidases"/>
    <property type="match status" value="1"/>
</dbReference>
<feature type="non-terminal residue" evidence="3">
    <location>
        <position position="1"/>
    </location>
</feature>
<gene>
    <name evidence="3" type="ORF">TELCIR_18998</name>
</gene>
<dbReference type="GO" id="GO:0003796">
    <property type="term" value="F:lysozyme activity"/>
    <property type="evidence" value="ECO:0007669"/>
    <property type="project" value="InterPro"/>
</dbReference>
<dbReference type="GO" id="GO:0007165">
    <property type="term" value="P:signal transduction"/>
    <property type="evidence" value="ECO:0007669"/>
    <property type="project" value="TreeGrafter"/>
</dbReference>
<dbReference type="SUPFAM" id="SSF51445">
    <property type="entry name" value="(Trans)glycosidases"/>
    <property type="match status" value="1"/>
</dbReference>
<dbReference type="EMBL" id="KZ357600">
    <property type="protein sequence ID" value="PIO59538.1"/>
    <property type="molecule type" value="Genomic_DNA"/>
</dbReference>
<dbReference type="PROSITE" id="PS51904">
    <property type="entry name" value="GLYCOSYL_HYDROL_F25_2"/>
    <property type="match status" value="1"/>
</dbReference>
<organism evidence="3 4">
    <name type="scientific">Teladorsagia circumcincta</name>
    <name type="common">Brown stomach worm</name>
    <name type="synonym">Ostertagia circumcincta</name>
    <dbReference type="NCBI Taxonomy" id="45464"/>
    <lineage>
        <taxon>Eukaryota</taxon>
        <taxon>Metazoa</taxon>
        <taxon>Ecdysozoa</taxon>
        <taxon>Nematoda</taxon>
        <taxon>Chromadorea</taxon>
        <taxon>Rhabditida</taxon>
        <taxon>Rhabditina</taxon>
        <taxon>Rhabditomorpha</taxon>
        <taxon>Strongyloidea</taxon>
        <taxon>Trichostrongylidae</taxon>
        <taxon>Teladorsagia</taxon>
    </lineage>
</organism>
<dbReference type="Proteomes" id="UP000230423">
    <property type="component" value="Unassembled WGS sequence"/>
</dbReference>
<reference evidence="3 4" key="1">
    <citation type="submission" date="2015-09" db="EMBL/GenBank/DDBJ databases">
        <title>Draft genome of the parasitic nematode Teladorsagia circumcincta isolate WARC Sus (inbred).</title>
        <authorList>
            <person name="Mitreva M."/>
        </authorList>
    </citation>
    <scope>NUCLEOTIDE SEQUENCE [LARGE SCALE GENOMIC DNA]</scope>
    <source>
        <strain evidence="3 4">S</strain>
    </source>
</reference>
<dbReference type="PANTHER" id="PTHR23208">
    <property type="entry name" value="LYSOZYME PROTEIN"/>
    <property type="match status" value="1"/>
</dbReference>
<sequence length="98" mass="11219">GLQAEAYMSPQPQSSKTGAQQFDEMYFNLKNANIDVQSVWIQVTSSDYWYVYKSVNVQFLNSILQRANHYGLSVGIYTNIDEWSEITGSAKINNITLW</sequence>
<accession>A0A2G9TNR8</accession>
<name>A0A2G9TNR8_TELCI</name>
<evidence type="ECO:0000313" key="4">
    <source>
        <dbReference type="Proteomes" id="UP000230423"/>
    </source>
</evidence>
<evidence type="ECO:0000256" key="1">
    <source>
        <dbReference type="ARBA" id="ARBA00010646"/>
    </source>
</evidence>
<protein>
    <submittedName>
        <fullName evidence="3">Uncharacterized protein</fullName>
    </submittedName>
</protein>
<keyword evidence="4" id="KW-1185">Reference proteome</keyword>
<dbReference type="AlphaFoldDB" id="A0A2G9TNR8"/>
<dbReference type="GO" id="GO:0045087">
    <property type="term" value="P:innate immune response"/>
    <property type="evidence" value="ECO:0007669"/>
    <property type="project" value="TreeGrafter"/>
</dbReference>
<proteinExistence type="inferred from homology"/>
<keyword evidence="2" id="KW-0732">Signal</keyword>
<evidence type="ECO:0000313" key="3">
    <source>
        <dbReference type="EMBL" id="PIO59538.1"/>
    </source>
</evidence>
<dbReference type="InterPro" id="IPR002053">
    <property type="entry name" value="Glyco_hydro_25"/>
</dbReference>
<dbReference type="InterPro" id="IPR017853">
    <property type="entry name" value="GH"/>
</dbReference>
<comment type="similarity">
    <text evidence="1">Belongs to the glycosyl hydrolase 25 family.</text>
</comment>
<dbReference type="GO" id="GO:0009253">
    <property type="term" value="P:peptidoglycan catabolic process"/>
    <property type="evidence" value="ECO:0007669"/>
    <property type="project" value="InterPro"/>
</dbReference>
<dbReference type="InterPro" id="IPR051595">
    <property type="entry name" value="GH25_Enzymes"/>
</dbReference>
<dbReference type="PANTHER" id="PTHR23208:SF36">
    <property type="entry name" value="LYSOZYME-RELATED"/>
    <property type="match status" value="1"/>
</dbReference>
<dbReference type="GO" id="GO:0016998">
    <property type="term" value="P:cell wall macromolecule catabolic process"/>
    <property type="evidence" value="ECO:0007669"/>
    <property type="project" value="InterPro"/>
</dbReference>